<evidence type="ECO:0000256" key="2">
    <source>
        <dbReference type="SAM" id="Phobius"/>
    </source>
</evidence>
<comment type="caution">
    <text evidence="3">The sequence shown here is derived from an EMBL/GenBank/DDBJ whole genome shotgun (WGS) entry which is preliminary data.</text>
</comment>
<evidence type="ECO:0000313" key="3">
    <source>
        <dbReference type="EMBL" id="MFJ1267473.1"/>
    </source>
</evidence>
<gene>
    <name evidence="3" type="ORF">ACD661_02760</name>
</gene>
<feature type="region of interest" description="Disordered" evidence="1">
    <location>
        <begin position="439"/>
        <end position="471"/>
    </location>
</feature>
<keyword evidence="2" id="KW-0812">Transmembrane</keyword>
<keyword evidence="2" id="KW-1133">Transmembrane helix</keyword>
<organism evidence="3 4">
    <name type="scientific">Legionella lytica</name>
    <dbReference type="NCBI Taxonomy" id="96232"/>
    <lineage>
        <taxon>Bacteria</taxon>
        <taxon>Pseudomonadati</taxon>
        <taxon>Pseudomonadota</taxon>
        <taxon>Gammaproteobacteria</taxon>
        <taxon>Legionellales</taxon>
        <taxon>Legionellaceae</taxon>
        <taxon>Legionella</taxon>
    </lineage>
</organism>
<proteinExistence type="predicted"/>
<feature type="transmembrane region" description="Helical" evidence="2">
    <location>
        <begin position="147"/>
        <end position="166"/>
    </location>
</feature>
<name>A0ABW8D453_9GAMM</name>
<reference evidence="3 4" key="1">
    <citation type="submission" date="2024-08" db="EMBL/GenBank/DDBJ databases">
        <title>Draft Genome Sequence of Legionella lytica strain DSB2004, Isolated From a Fire Sprinkler System.</title>
        <authorList>
            <person name="Everhart A.D."/>
            <person name="Kidane D.T."/>
            <person name="Farone A.L."/>
            <person name="Farone M.B."/>
        </authorList>
    </citation>
    <scope>NUCLEOTIDE SEQUENCE [LARGE SCALE GENOMIC DNA]</scope>
    <source>
        <strain evidence="3 4">DSB2004</strain>
    </source>
</reference>
<dbReference type="EMBL" id="JBGORX010000001">
    <property type="protein sequence ID" value="MFJ1267473.1"/>
    <property type="molecule type" value="Genomic_DNA"/>
</dbReference>
<dbReference type="Proteomes" id="UP001615550">
    <property type="component" value="Unassembled WGS sequence"/>
</dbReference>
<feature type="transmembrane region" description="Helical" evidence="2">
    <location>
        <begin position="327"/>
        <end position="350"/>
    </location>
</feature>
<accession>A0ABW8D453</accession>
<keyword evidence="2" id="KW-0472">Membrane</keyword>
<sequence length="471" mass="53702">MNKSPSQLAVHTIESIANDLSTMQEHELVLSPKKVGALISYHVSKSYAEVWKEDKNTFYHELSFRLQSDKFKALYPELYGSLSSLGVTDKPREILNSLHKKYHDRKQLFNNLAKSKTLRTLLEYTLENPLTAQLARYSQPFNFLSKAVYLSVLIPLIITIFLGFVAIRTADLALSVIDFFINVFTPIFVGKHDAQELQSYLSSQFAQYEKEYLVTLRDEYIAKNIWSESDHQELKSLNDEQFFALILKNELDENGLYKKAPVQRDNETSTQYQELLNDWNEDKNRHIQGVLAQHHKKINDSIYTNGLSRIKRLLVAFYKAMSEPVNVISLLLVRPIQLVAAAFILTAATLTELARYATFAAALVGMTAMVSLCFLTLSFLSSPLYCYDAAQFAMNRLQRNSDNEDKIEAGSEFESTSNPMQQLWNNKRATSDKTVTAVESSLHHYSPIESTSKEQKNEYQNEPGVSRGLAQ</sequence>
<keyword evidence="4" id="KW-1185">Reference proteome</keyword>
<protein>
    <submittedName>
        <fullName evidence="3">Uncharacterized protein</fullName>
    </submittedName>
</protein>
<dbReference type="RefSeq" id="WP_400186130.1">
    <property type="nucleotide sequence ID" value="NZ_JBGORX010000001.1"/>
</dbReference>
<evidence type="ECO:0000256" key="1">
    <source>
        <dbReference type="SAM" id="MobiDB-lite"/>
    </source>
</evidence>
<evidence type="ECO:0000313" key="4">
    <source>
        <dbReference type="Proteomes" id="UP001615550"/>
    </source>
</evidence>
<feature type="transmembrane region" description="Helical" evidence="2">
    <location>
        <begin position="356"/>
        <end position="380"/>
    </location>
</feature>